<gene>
    <name evidence="2" type="ORF">PM001_LOCUS18101</name>
</gene>
<organism evidence="2 3">
    <name type="scientific">Peronospora matthiolae</name>
    <dbReference type="NCBI Taxonomy" id="2874970"/>
    <lineage>
        <taxon>Eukaryota</taxon>
        <taxon>Sar</taxon>
        <taxon>Stramenopiles</taxon>
        <taxon>Oomycota</taxon>
        <taxon>Peronosporomycetes</taxon>
        <taxon>Peronosporales</taxon>
        <taxon>Peronosporaceae</taxon>
        <taxon>Peronospora</taxon>
    </lineage>
</organism>
<feature type="region of interest" description="Disordered" evidence="1">
    <location>
        <begin position="115"/>
        <end position="153"/>
    </location>
</feature>
<feature type="compositionally biased region" description="Basic residues" evidence="1">
    <location>
        <begin position="39"/>
        <end position="53"/>
    </location>
</feature>
<name>A0AAV1UF92_9STRA</name>
<comment type="caution">
    <text evidence="2">The sequence shown here is derived from an EMBL/GenBank/DDBJ whole genome shotgun (WGS) entry which is preliminary data.</text>
</comment>
<evidence type="ECO:0000256" key="1">
    <source>
        <dbReference type="SAM" id="MobiDB-lite"/>
    </source>
</evidence>
<dbReference type="EMBL" id="CAKLBY020000193">
    <property type="protein sequence ID" value="CAK7932951.1"/>
    <property type="molecule type" value="Genomic_DNA"/>
</dbReference>
<protein>
    <submittedName>
        <fullName evidence="2">Uncharacterized protein</fullName>
    </submittedName>
</protein>
<proteinExistence type="predicted"/>
<dbReference type="Proteomes" id="UP001162060">
    <property type="component" value="Unassembled WGS sequence"/>
</dbReference>
<evidence type="ECO:0000313" key="3">
    <source>
        <dbReference type="Proteomes" id="UP001162060"/>
    </source>
</evidence>
<evidence type="ECO:0000313" key="2">
    <source>
        <dbReference type="EMBL" id="CAK7932951.1"/>
    </source>
</evidence>
<feature type="region of interest" description="Disordered" evidence="1">
    <location>
        <begin position="1"/>
        <end position="57"/>
    </location>
</feature>
<feature type="compositionally biased region" description="Basic and acidic residues" evidence="1">
    <location>
        <begin position="118"/>
        <end position="133"/>
    </location>
</feature>
<sequence>MLLALTEMPNKGAGGSRSQPAPTKQYDQDRGAIESQSTRSKKLARSRRRSRGKKTSEFVFAIGDADAANTIRRGWILDSGTSRYFNIFTKQLVESRPCNDEIACGRRVAPAYEMRQSATEHHRERRSGNRDANQHLPGAEPAKAYRILRKTKA</sequence>
<accession>A0AAV1UF92</accession>
<reference evidence="2" key="1">
    <citation type="submission" date="2024-01" db="EMBL/GenBank/DDBJ databases">
        <authorList>
            <person name="Webb A."/>
        </authorList>
    </citation>
    <scope>NUCLEOTIDE SEQUENCE</scope>
    <source>
        <strain evidence="2">Pm1</strain>
    </source>
</reference>
<dbReference type="AlphaFoldDB" id="A0AAV1UF92"/>